<dbReference type="EMBL" id="MUZR01000006">
    <property type="protein sequence ID" value="OOC11178.1"/>
    <property type="molecule type" value="Genomic_DNA"/>
</dbReference>
<dbReference type="AlphaFoldDB" id="A0A1V3A1A4"/>
<dbReference type="Pfam" id="PF02668">
    <property type="entry name" value="TauD"/>
    <property type="match status" value="1"/>
</dbReference>
<evidence type="ECO:0000313" key="5">
    <source>
        <dbReference type="EMBL" id="OOC11178.1"/>
    </source>
</evidence>
<dbReference type="SUPFAM" id="SSF51197">
    <property type="entry name" value="Clavaminate synthase-like"/>
    <property type="match status" value="1"/>
</dbReference>
<dbReference type="InterPro" id="IPR003819">
    <property type="entry name" value="TauD/TfdA-like"/>
</dbReference>
<organism evidence="5 6">
    <name type="scientific">Thioalkalivibrio halophilus</name>
    <dbReference type="NCBI Taxonomy" id="252474"/>
    <lineage>
        <taxon>Bacteria</taxon>
        <taxon>Pseudomonadati</taxon>
        <taxon>Pseudomonadota</taxon>
        <taxon>Gammaproteobacteria</taxon>
        <taxon>Chromatiales</taxon>
        <taxon>Ectothiorhodospiraceae</taxon>
        <taxon>Thioalkalivibrio</taxon>
    </lineage>
</organism>
<evidence type="ECO:0000313" key="6">
    <source>
        <dbReference type="Proteomes" id="UP000189177"/>
    </source>
</evidence>
<dbReference type="GO" id="GO:0016706">
    <property type="term" value="F:2-oxoglutarate-dependent dioxygenase activity"/>
    <property type="evidence" value="ECO:0007669"/>
    <property type="project" value="UniProtKB-ARBA"/>
</dbReference>
<dbReference type="PANTHER" id="PTHR10696">
    <property type="entry name" value="GAMMA-BUTYROBETAINE HYDROXYLASE-RELATED"/>
    <property type="match status" value="1"/>
</dbReference>
<accession>A0A1V3A1A4</accession>
<comment type="cofactor">
    <cofactor evidence="1">
        <name>Fe(2+)</name>
        <dbReference type="ChEBI" id="CHEBI:29033"/>
    </cofactor>
</comment>
<sequence>MNAPVRASTCASPFDLQADESWRAWRARRLACGTPGPADLTVELNDPARPTAAELEALCERIRQHNLAFYRCPSGAAALDRERFAALCGALGFTRPDPHECADGDGISALQVCDDGRRAGYIPYSNRPLSWHCDGYYNPPDRRIRAMLLHCVSDAPSGGENLFLDPELLYIRLRDENPEWITALCHPRALTIPANVQDGRTLRPAATGPVFSVDPASGRLHMRYTARTRSIEWRDDPTTRAAAGRIREILEAEGPGVLRHRLAPGEGVVCNNVLHARTGFTYDSFAGSRQRLLLRARFARRVPGT</sequence>
<evidence type="ECO:0000256" key="1">
    <source>
        <dbReference type="ARBA" id="ARBA00001954"/>
    </source>
</evidence>
<keyword evidence="6" id="KW-1185">Reference proteome</keyword>
<dbReference type="GO" id="GO:0017000">
    <property type="term" value="P:antibiotic biosynthetic process"/>
    <property type="evidence" value="ECO:0007669"/>
    <property type="project" value="UniProtKB-KW"/>
</dbReference>
<gene>
    <name evidence="5" type="ORF">B1A74_01960</name>
</gene>
<dbReference type="RefSeq" id="WP_077243618.1">
    <property type="nucleotide sequence ID" value="NZ_MUZR01000006.1"/>
</dbReference>
<evidence type="ECO:0000256" key="2">
    <source>
        <dbReference type="ARBA" id="ARBA00023002"/>
    </source>
</evidence>
<dbReference type="InterPro" id="IPR042098">
    <property type="entry name" value="TauD-like_sf"/>
</dbReference>
<evidence type="ECO:0000259" key="4">
    <source>
        <dbReference type="Pfam" id="PF02668"/>
    </source>
</evidence>
<keyword evidence="5" id="KW-0223">Dioxygenase</keyword>
<dbReference type="PANTHER" id="PTHR10696:SF56">
    <property type="entry name" value="TAUD_TFDA-LIKE DOMAIN-CONTAINING PROTEIN"/>
    <property type="match status" value="1"/>
</dbReference>
<dbReference type="Gene3D" id="3.60.130.10">
    <property type="entry name" value="Clavaminate synthase-like"/>
    <property type="match status" value="1"/>
</dbReference>
<proteinExistence type="predicted"/>
<keyword evidence="2" id="KW-0560">Oxidoreductase</keyword>
<feature type="domain" description="TauD/TfdA-like" evidence="4">
    <location>
        <begin position="38"/>
        <end position="296"/>
    </location>
</feature>
<dbReference type="Proteomes" id="UP000189177">
    <property type="component" value="Unassembled WGS sequence"/>
</dbReference>
<keyword evidence="3" id="KW-0045">Antibiotic biosynthesis</keyword>
<dbReference type="InterPro" id="IPR050411">
    <property type="entry name" value="AlphaKG_dependent_hydroxylases"/>
</dbReference>
<name>A0A1V3A1A4_9GAMM</name>
<dbReference type="OrthoDB" id="9770519at2"/>
<reference evidence="5 6" key="1">
    <citation type="submission" date="2017-02" db="EMBL/GenBank/DDBJ databases">
        <title>Genomic diversity within the haloalkaliphilic genus Thioalkalivibrio.</title>
        <authorList>
            <person name="Ahn A.-C."/>
            <person name="Meier-Kolthoff J."/>
            <person name="Overmars L."/>
            <person name="Richter M."/>
            <person name="Woyke T."/>
            <person name="Sorokin D.Y."/>
            <person name="Muyzer G."/>
        </authorList>
    </citation>
    <scope>NUCLEOTIDE SEQUENCE [LARGE SCALE GENOMIC DNA]</scope>
    <source>
        <strain evidence="5 6">HL17</strain>
    </source>
</reference>
<evidence type="ECO:0000256" key="3">
    <source>
        <dbReference type="ARBA" id="ARBA00023194"/>
    </source>
</evidence>
<comment type="caution">
    <text evidence="5">The sequence shown here is derived from an EMBL/GenBank/DDBJ whole genome shotgun (WGS) entry which is preliminary data.</text>
</comment>
<protein>
    <submittedName>
        <fullName evidence="5">Taurine catabolism dioxygenase TauD</fullName>
    </submittedName>
</protein>
<dbReference type="STRING" id="252474.B1A74_01960"/>